<dbReference type="GO" id="GO:0003677">
    <property type="term" value="F:DNA binding"/>
    <property type="evidence" value="ECO:0007669"/>
    <property type="project" value="UniProtKB-KW"/>
</dbReference>
<organism evidence="6 7">
    <name type="scientific">Galactobacter valiniphilus</name>
    <dbReference type="NCBI Taxonomy" id="2676122"/>
    <lineage>
        <taxon>Bacteria</taxon>
        <taxon>Bacillati</taxon>
        <taxon>Actinomycetota</taxon>
        <taxon>Actinomycetes</taxon>
        <taxon>Micrococcales</taxon>
        <taxon>Micrococcaceae</taxon>
        <taxon>Galactobacter</taxon>
    </lineage>
</organism>
<evidence type="ECO:0000313" key="6">
    <source>
        <dbReference type="EMBL" id="RII43771.1"/>
    </source>
</evidence>
<keyword evidence="7" id="KW-1185">Reference proteome</keyword>
<accession>A0A399JDY0</accession>
<dbReference type="PROSITE" id="PS50987">
    <property type="entry name" value="HTH_ARSR_2"/>
    <property type="match status" value="1"/>
</dbReference>
<dbReference type="GO" id="GO:0003700">
    <property type="term" value="F:DNA-binding transcription factor activity"/>
    <property type="evidence" value="ECO:0007669"/>
    <property type="project" value="InterPro"/>
</dbReference>
<keyword evidence="2" id="KW-0238">DNA-binding</keyword>
<dbReference type="InterPro" id="IPR001845">
    <property type="entry name" value="HTH_ArsR_DNA-bd_dom"/>
</dbReference>
<gene>
    <name evidence="6" type="ORF">DWB68_00630</name>
</gene>
<dbReference type="Proteomes" id="UP000265419">
    <property type="component" value="Unassembled WGS sequence"/>
</dbReference>
<name>A0A399JDY0_9MICC</name>
<dbReference type="PANTHER" id="PTHR33154:SF33">
    <property type="entry name" value="TRANSCRIPTIONAL REPRESSOR SDPR"/>
    <property type="match status" value="1"/>
</dbReference>
<dbReference type="RefSeq" id="WP_119423197.1">
    <property type="nucleotide sequence ID" value="NZ_QQXK01000001.1"/>
</dbReference>
<dbReference type="EMBL" id="QQXK01000001">
    <property type="protein sequence ID" value="RII43771.1"/>
    <property type="molecule type" value="Genomic_DNA"/>
</dbReference>
<dbReference type="CDD" id="cd00090">
    <property type="entry name" value="HTH_ARSR"/>
    <property type="match status" value="1"/>
</dbReference>
<feature type="region of interest" description="Disordered" evidence="4">
    <location>
        <begin position="94"/>
        <end position="125"/>
    </location>
</feature>
<protein>
    <submittedName>
        <fullName evidence="6">Transcriptional regulator</fullName>
    </submittedName>
</protein>
<dbReference type="PANTHER" id="PTHR33154">
    <property type="entry name" value="TRANSCRIPTIONAL REGULATOR, ARSR FAMILY"/>
    <property type="match status" value="1"/>
</dbReference>
<feature type="domain" description="HTH arsR-type" evidence="5">
    <location>
        <begin position="1"/>
        <end position="91"/>
    </location>
</feature>
<dbReference type="PRINTS" id="PR00778">
    <property type="entry name" value="HTHARSR"/>
</dbReference>
<dbReference type="Gene3D" id="1.10.10.10">
    <property type="entry name" value="Winged helix-like DNA-binding domain superfamily/Winged helix DNA-binding domain"/>
    <property type="match status" value="1"/>
</dbReference>
<reference evidence="6 7" key="1">
    <citation type="submission" date="2018-07" db="EMBL/GenBank/DDBJ databases">
        <title>Arthrobacter sp. nov., isolated from raw cow's milk with high bacterial count.</title>
        <authorList>
            <person name="Hahne J."/>
            <person name="Isele D."/>
            <person name="Lipski A."/>
        </authorList>
    </citation>
    <scope>NUCLEOTIDE SEQUENCE [LARGE SCALE GENOMIC DNA]</scope>
    <source>
        <strain evidence="6 7">JZ R-35</strain>
    </source>
</reference>
<dbReference type="InterPro" id="IPR051081">
    <property type="entry name" value="HTH_MetalResp_TranReg"/>
</dbReference>
<evidence type="ECO:0000256" key="1">
    <source>
        <dbReference type="ARBA" id="ARBA00023015"/>
    </source>
</evidence>
<sequence>MPSVPSDLYHVIADPTRRQLLTHLAEGEYAVGDLVDALDVSQPTVSKHLRVLREASLVSIRAQGQRRFYSLEPEGLREVLDWLGTFVPAPAEPSAAVGQVGEEHDDAAQRGALAARRQHGVGRSLEQVTERAQEIIDRFAKQRFGRRR</sequence>
<dbReference type="InterPro" id="IPR011991">
    <property type="entry name" value="ArsR-like_HTH"/>
</dbReference>
<evidence type="ECO:0000256" key="2">
    <source>
        <dbReference type="ARBA" id="ARBA00023125"/>
    </source>
</evidence>
<dbReference type="AlphaFoldDB" id="A0A399JDY0"/>
<proteinExistence type="predicted"/>
<evidence type="ECO:0000256" key="3">
    <source>
        <dbReference type="ARBA" id="ARBA00023163"/>
    </source>
</evidence>
<dbReference type="Pfam" id="PF01022">
    <property type="entry name" value="HTH_5"/>
    <property type="match status" value="1"/>
</dbReference>
<dbReference type="InterPro" id="IPR036388">
    <property type="entry name" value="WH-like_DNA-bd_sf"/>
</dbReference>
<dbReference type="InterPro" id="IPR036390">
    <property type="entry name" value="WH_DNA-bd_sf"/>
</dbReference>
<keyword evidence="3" id="KW-0804">Transcription</keyword>
<evidence type="ECO:0000259" key="5">
    <source>
        <dbReference type="PROSITE" id="PS50987"/>
    </source>
</evidence>
<dbReference type="SMART" id="SM00418">
    <property type="entry name" value="HTH_ARSR"/>
    <property type="match status" value="1"/>
</dbReference>
<dbReference type="NCBIfam" id="NF033788">
    <property type="entry name" value="HTH_metalloreg"/>
    <property type="match status" value="1"/>
</dbReference>
<comment type="caution">
    <text evidence="6">The sequence shown here is derived from an EMBL/GenBank/DDBJ whole genome shotgun (WGS) entry which is preliminary data.</text>
</comment>
<dbReference type="SUPFAM" id="SSF46785">
    <property type="entry name" value="Winged helix' DNA-binding domain"/>
    <property type="match status" value="1"/>
</dbReference>
<evidence type="ECO:0000313" key="7">
    <source>
        <dbReference type="Proteomes" id="UP000265419"/>
    </source>
</evidence>
<evidence type="ECO:0000256" key="4">
    <source>
        <dbReference type="SAM" id="MobiDB-lite"/>
    </source>
</evidence>
<keyword evidence="1" id="KW-0805">Transcription regulation</keyword>